<dbReference type="GO" id="GO:0005737">
    <property type="term" value="C:cytoplasm"/>
    <property type="evidence" value="ECO:0007669"/>
    <property type="project" value="TreeGrafter"/>
</dbReference>
<dbReference type="PIRSF" id="PIRSF005700">
    <property type="entry name" value="PepC"/>
    <property type="match status" value="1"/>
</dbReference>
<evidence type="ECO:0000313" key="6">
    <source>
        <dbReference type="EMBL" id="MBB6429708.1"/>
    </source>
</evidence>
<evidence type="ECO:0000256" key="3">
    <source>
        <dbReference type="ARBA" id="ARBA00022807"/>
    </source>
</evidence>
<dbReference type="GO" id="GO:0043418">
    <property type="term" value="P:homocysteine catabolic process"/>
    <property type="evidence" value="ECO:0007669"/>
    <property type="project" value="TreeGrafter"/>
</dbReference>
<dbReference type="PROSITE" id="PS00139">
    <property type="entry name" value="THIOL_PROTEASE_CYS"/>
    <property type="match status" value="1"/>
</dbReference>
<gene>
    <name evidence="6" type="ORF">HNQ40_001514</name>
</gene>
<keyword evidence="3 4" id="KW-0788">Thiol protease</keyword>
<dbReference type="EMBL" id="JACHGY010000001">
    <property type="protein sequence ID" value="MBB6429708.1"/>
    <property type="molecule type" value="Genomic_DNA"/>
</dbReference>
<dbReference type="GO" id="GO:0006508">
    <property type="term" value="P:proteolysis"/>
    <property type="evidence" value="ECO:0007669"/>
    <property type="project" value="UniProtKB-KW"/>
</dbReference>
<dbReference type="GO" id="GO:0009636">
    <property type="term" value="P:response to toxic substance"/>
    <property type="evidence" value="ECO:0007669"/>
    <property type="project" value="TreeGrafter"/>
</dbReference>
<dbReference type="CDD" id="cd00585">
    <property type="entry name" value="Peptidase_C1B"/>
    <property type="match status" value="1"/>
</dbReference>
<evidence type="ECO:0000256" key="2">
    <source>
        <dbReference type="ARBA" id="ARBA00022801"/>
    </source>
</evidence>
<dbReference type="Proteomes" id="UP000541810">
    <property type="component" value="Unassembled WGS sequence"/>
</dbReference>
<evidence type="ECO:0000256" key="5">
    <source>
        <dbReference type="PIRSR" id="PIRSR005700-1"/>
    </source>
</evidence>
<dbReference type="GO" id="GO:0070005">
    <property type="term" value="F:cysteine-type aminopeptidase activity"/>
    <property type="evidence" value="ECO:0007669"/>
    <property type="project" value="InterPro"/>
</dbReference>
<dbReference type="InterPro" id="IPR004134">
    <property type="entry name" value="Peptidase_C1B"/>
</dbReference>
<comment type="caution">
    <text evidence="6">The sequence shown here is derived from an EMBL/GenBank/DDBJ whole genome shotgun (WGS) entry which is preliminary data.</text>
</comment>
<keyword evidence="7" id="KW-1185">Reference proteome</keyword>
<evidence type="ECO:0000313" key="7">
    <source>
        <dbReference type="Proteomes" id="UP000541810"/>
    </source>
</evidence>
<dbReference type="InterPro" id="IPR038765">
    <property type="entry name" value="Papain-like_cys_pep_sf"/>
</dbReference>
<dbReference type="InterPro" id="IPR000169">
    <property type="entry name" value="Pept_cys_AS"/>
</dbReference>
<feature type="active site" evidence="5">
    <location>
        <position position="380"/>
    </location>
</feature>
<keyword evidence="1 4" id="KW-0645">Protease</keyword>
<reference evidence="6 7" key="1">
    <citation type="submission" date="2020-08" db="EMBL/GenBank/DDBJ databases">
        <title>Genomic Encyclopedia of Type Strains, Phase IV (KMG-IV): sequencing the most valuable type-strain genomes for metagenomic binning, comparative biology and taxonomic classification.</title>
        <authorList>
            <person name="Goeker M."/>
        </authorList>
    </citation>
    <scope>NUCLEOTIDE SEQUENCE [LARGE SCALE GENOMIC DNA]</scope>
    <source>
        <strain evidence="6 7">DSM 103725</strain>
    </source>
</reference>
<comment type="similarity">
    <text evidence="4">Belongs to the peptidase C1 family.</text>
</comment>
<evidence type="ECO:0000256" key="4">
    <source>
        <dbReference type="PIRNR" id="PIRNR005700"/>
    </source>
</evidence>
<feature type="active site" evidence="5">
    <location>
        <position position="82"/>
    </location>
</feature>
<dbReference type="PANTHER" id="PTHR10363:SF2">
    <property type="entry name" value="BLEOMYCIN HYDROLASE"/>
    <property type="match status" value="1"/>
</dbReference>
<feature type="active site" evidence="5">
    <location>
        <position position="403"/>
    </location>
</feature>
<dbReference type="Pfam" id="PF03051">
    <property type="entry name" value="Peptidase_C1_2"/>
    <property type="match status" value="1"/>
</dbReference>
<keyword evidence="4" id="KW-0031">Aminopeptidase</keyword>
<organism evidence="6 7">
    <name type="scientific">Algisphaera agarilytica</name>
    <dbReference type="NCBI Taxonomy" id="1385975"/>
    <lineage>
        <taxon>Bacteria</taxon>
        <taxon>Pseudomonadati</taxon>
        <taxon>Planctomycetota</taxon>
        <taxon>Phycisphaerae</taxon>
        <taxon>Phycisphaerales</taxon>
        <taxon>Phycisphaeraceae</taxon>
        <taxon>Algisphaera</taxon>
    </lineage>
</organism>
<proteinExistence type="inferred from homology"/>
<accession>A0A7X0LL79</accession>
<keyword evidence="2 4" id="KW-0378">Hydrolase</keyword>
<dbReference type="Gene3D" id="3.90.70.10">
    <property type="entry name" value="Cysteine proteinases"/>
    <property type="match status" value="1"/>
</dbReference>
<dbReference type="RefSeq" id="WP_221435419.1">
    <property type="nucleotide sequence ID" value="NZ_JACHGY010000001.1"/>
</dbReference>
<protein>
    <recommendedName>
        <fullName evidence="4">Aminopeptidase</fullName>
    </recommendedName>
</protein>
<dbReference type="AlphaFoldDB" id="A0A7X0LL79"/>
<name>A0A7X0LL79_9BACT</name>
<dbReference type="SUPFAM" id="SSF54001">
    <property type="entry name" value="Cysteine proteinases"/>
    <property type="match status" value="1"/>
</dbReference>
<sequence>MTTLSSSSSPTSADAGISPESLAQWRQAFDENPQHRLMQNAVTRAALDDVALDREVVTGIDHTFSHVLDDWAVTSQKKSGRCWMFAGLNLLRVGAMKKMNLKAFEFSQNYTFFWDKLERANYFFEQILLTADRDIDDRVVAYLLDHPLDDGGQWNMFVNVVKKYGLVPKSAMPESESSSNTPRMNANLKTILREGAATLRNLKANGAVREALDAKKQDLMQTVYRVLAIHLGTPPTEFDWRWNDKDKQFHHVGTVTPQEFAEKYCTIDLDDYVCLVHDPRPSSPQGKAFTVAHLGNVLGGDYDGGVRYVNVDINLMKDVTRRSMTERGEPVWMGCDVGKMMHRELGIWDAKLFDYEGVYNASFTHDKADRLIHHQTLMTHAMMFTGVDVDPGTNSARRWRVENSWGDENGIKGYYTMNDSWFDEYMFEVAVHKDLLPADVVAAAQSEPVVLPPWDPMGSLAE</sequence>
<dbReference type="PANTHER" id="PTHR10363">
    <property type="entry name" value="BLEOMYCIN HYDROLASE"/>
    <property type="match status" value="1"/>
</dbReference>
<evidence type="ECO:0000256" key="1">
    <source>
        <dbReference type="ARBA" id="ARBA00022670"/>
    </source>
</evidence>